<sequence length="595" mass="60510">MSTTLTVNGVGFSFPVTGDENWGSAVTGWASAVTSGMLQKAGGTFTLTAEVDFGASFGLKATSYKSRAANPAGTGVMRLGNTEAISWRNAANSTDLGLSVNNLDMLMFDGAWLMDTASIQTVANKSMSGADNTFTNIPYSALAGLAIVNADVANGAAIAYSKLNLAGSIVNADVSASAAIAYSKLALTGSIVNADISASAAIAYSKLALTGSILNADISASAAIAFSKMAALTASRVLVSDGSGVVSASSVTSTTLGYLDATSSVQTQLDGKAIGVASAVDSEIALFSSTGGKQLKRATGTGFAKLTSGVLSTASQVNLASEVTGNLPVANLNGGTSASSSTFWRGDGSWASPAGANIAVASKTTTYTATTADDVLLCSASGGAWTLTLPASSGNSGKVLRIKKTDSSTNIVTVDGNASETIDGALTRKLATQYEELTLVCDGSNWHVLDHQWNMAWQSFTPSWGGGVSSLGTSNTNNGRWRRVGDSMEIVINMRVGSSPSFTASAFTVALPTGAIDTAKAVGGLNYAGQGQIYDDSANLSYVVAAVANNTTTIGFYCPRDGEGGASVTNTSPFTWAQADYFSFTCTVPITNWEG</sequence>
<proteinExistence type="predicted"/>
<evidence type="ECO:0000313" key="1">
    <source>
        <dbReference type="EMBL" id="CAB4199978.1"/>
    </source>
</evidence>
<gene>
    <name evidence="1" type="ORF">UFOVP1351_18</name>
</gene>
<organism evidence="1">
    <name type="scientific">uncultured Caudovirales phage</name>
    <dbReference type="NCBI Taxonomy" id="2100421"/>
    <lineage>
        <taxon>Viruses</taxon>
        <taxon>Duplodnaviria</taxon>
        <taxon>Heunggongvirae</taxon>
        <taxon>Uroviricota</taxon>
        <taxon>Caudoviricetes</taxon>
        <taxon>Peduoviridae</taxon>
        <taxon>Maltschvirus</taxon>
        <taxon>Maltschvirus maltsch</taxon>
    </lineage>
</organism>
<reference evidence="1" key="1">
    <citation type="submission" date="2020-05" db="EMBL/GenBank/DDBJ databases">
        <authorList>
            <person name="Chiriac C."/>
            <person name="Salcher M."/>
            <person name="Ghai R."/>
            <person name="Kavagutti S V."/>
        </authorList>
    </citation>
    <scope>NUCLEOTIDE SEQUENCE</scope>
</reference>
<name>A0A6J5S174_9CAUD</name>
<protein>
    <submittedName>
        <fullName evidence="1">Uncharacterized protein</fullName>
    </submittedName>
</protein>
<accession>A0A6J5S174</accession>
<dbReference type="EMBL" id="LR797306">
    <property type="protein sequence ID" value="CAB4199978.1"/>
    <property type="molecule type" value="Genomic_DNA"/>
</dbReference>